<feature type="region of interest" description="Disordered" evidence="1">
    <location>
        <begin position="252"/>
        <end position="298"/>
    </location>
</feature>
<dbReference type="Pfam" id="PF25009">
    <property type="entry name" value="DUF7785"/>
    <property type="match status" value="1"/>
</dbReference>
<evidence type="ECO:0000313" key="5">
    <source>
        <dbReference type="Proteomes" id="UP000503462"/>
    </source>
</evidence>
<feature type="compositionally biased region" description="Polar residues" evidence="1">
    <location>
        <begin position="333"/>
        <end position="345"/>
    </location>
</feature>
<accession>A0A6H0Y037</accession>
<evidence type="ECO:0000256" key="1">
    <source>
        <dbReference type="SAM" id="MobiDB-lite"/>
    </source>
</evidence>
<dbReference type="OrthoDB" id="5354458at2759"/>
<feature type="region of interest" description="Disordered" evidence="1">
    <location>
        <begin position="675"/>
        <end position="694"/>
    </location>
</feature>
<feature type="region of interest" description="Disordered" evidence="1">
    <location>
        <begin position="716"/>
        <end position="773"/>
    </location>
</feature>
<dbReference type="InterPro" id="IPR057199">
    <property type="entry name" value="DUF7877"/>
</dbReference>
<dbReference type="InterPro" id="IPR056687">
    <property type="entry name" value="DUF7785"/>
</dbReference>
<evidence type="ECO:0000259" key="3">
    <source>
        <dbReference type="Pfam" id="PF25289"/>
    </source>
</evidence>
<feature type="compositionally biased region" description="Polar residues" evidence="1">
    <location>
        <begin position="583"/>
        <end position="640"/>
    </location>
</feature>
<reference evidence="4 5" key="1">
    <citation type="journal article" date="2016" name="Sci. Rep.">
        <title>Peltaster fructicola genome reveals evolution from an invasive phytopathogen to an ectophytic parasite.</title>
        <authorList>
            <person name="Xu C."/>
            <person name="Chen H."/>
            <person name="Gleason M.L."/>
            <person name="Xu J.R."/>
            <person name="Liu H."/>
            <person name="Zhang R."/>
            <person name="Sun G."/>
        </authorList>
    </citation>
    <scope>NUCLEOTIDE SEQUENCE [LARGE SCALE GENOMIC DNA]</scope>
    <source>
        <strain evidence="4 5">LNHT1506</strain>
    </source>
</reference>
<sequence length="773" mass="83802">MATLDVNTLGSKTTSEAAKRKHVDEAVLANGDSLPTERQQRDMLEVFRRYDTNATFLDFTFTDTARSQPATKRAKLSSSANRVSIADKLSRSQYHTLKELREDAQRVTEMIAESVRHKIDQQDTMHPRPSIDDLKQIQKAKSTSQRMIDLIDFEILHATPSDTGVKKEEEEEASIDDMATSKAQQKPVGTILTLFGNAPTPKQLFSSLQHPDSNASASFSGNPLPVDEMSLPNGLFATKIETSALAGAEKPTTFADAFPPPHSLPQLSAPKAYKRPSTRDNNVTWEFKDSTRGSKRGGYTTQILATADWLKYGGNETLSPREKRKQRERALSGSATDAQSPSENSDPALEAAKLEEALFRQAYSSYAPAYDNSKSVVDASIKDLVWWHKVGSKRFNSRFSLDPALRESVVAQSSAPPSAVKGHVFDDSGFAQAVEDWPGDEPEDETTKDMTDVEEVLKKITDLLETLASHQVIRYATTASSAFPVKGPISPAPVLDARSRKADVPSAEEIEVYNDLQREIAYLVLQLPPYAVAKLNGEQLADLGVSKLITFEADNYKGQMEEDHAARLAKYTAAATAAGIASLTRSTTNPNPHYSSTSRTPAIGASANTRYGQPTSYPGRTPMAMSSTQRPVSGQSNYGTPTAPLRSQMANPAQYARPPGTPQAYGQGDAQQRAMLPGFNYGSNPQAQRPAQPLPQFQPRSQMAAANAVSYQTANYGQAASPPKSAVQPGSGRGTPVNYASPAQTPVNGLPRAPPPLIPRATSGTPQPQNGHI</sequence>
<dbReference type="AlphaFoldDB" id="A0A6H0Y037"/>
<evidence type="ECO:0000313" key="4">
    <source>
        <dbReference type="EMBL" id="QIX00367.1"/>
    </source>
</evidence>
<protein>
    <submittedName>
        <fullName evidence="4">Uncharacterized protein</fullName>
    </submittedName>
</protein>
<dbReference type="Pfam" id="PF25289">
    <property type="entry name" value="DUF7877"/>
    <property type="match status" value="1"/>
</dbReference>
<evidence type="ECO:0000259" key="2">
    <source>
        <dbReference type="Pfam" id="PF25009"/>
    </source>
</evidence>
<feature type="region of interest" description="Disordered" evidence="1">
    <location>
        <begin position="315"/>
        <end position="348"/>
    </location>
</feature>
<gene>
    <name evidence="4" type="ORF">AMS68_005884</name>
</gene>
<feature type="domain" description="DUF7877" evidence="3">
    <location>
        <begin position="38"/>
        <end position="145"/>
    </location>
</feature>
<feature type="compositionally biased region" description="Polar residues" evidence="1">
    <location>
        <begin position="762"/>
        <end position="773"/>
    </location>
</feature>
<keyword evidence="5" id="KW-1185">Reference proteome</keyword>
<proteinExistence type="predicted"/>
<dbReference type="EMBL" id="CP051142">
    <property type="protein sequence ID" value="QIX00367.1"/>
    <property type="molecule type" value="Genomic_DNA"/>
</dbReference>
<feature type="domain" description="DUF7785" evidence="2">
    <location>
        <begin position="451"/>
        <end position="550"/>
    </location>
</feature>
<dbReference type="Proteomes" id="UP000503462">
    <property type="component" value="Chromosome 4"/>
</dbReference>
<feature type="region of interest" description="Disordered" evidence="1">
    <location>
        <begin position="161"/>
        <end position="183"/>
    </location>
</feature>
<organism evidence="4 5">
    <name type="scientific">Peltaster fructicola</name>
    <dbReference type="NCBI Taxonomy" id="286661"/>
    <lineage>
        <taxon>Eukaryota</taxon>
        <taxon>Fungi</taxon>
        <taxon>Dikarya</taxon>
        <taxon>Ascomycota</taxon>
        <taxon>Pezizomycotina</taxon>
        <taxon>Dothideomycetes</taxon>
        <taxon>Dothideomycetes incertae sedis</taxon>
        <taxon>Peltaster</taxon>
    </lineage>
</organism>
<feature type="compositionally biased region" description="Low complexity" evidence="1">
    <location>
        <begin position="685"/>
        <end position="694"/>
    </location>
</feature>
<name>A0A6H0Y037_9PEZI</name>
<feature type="region of interest" description="Disordered" evidence="1">
    <location>
        <begin position="583"/>
        <end position="646"/>
    </location>
</feature>